<comment type="caution">
    <text evidence="1">The sequence shown here is derived from an EMBL/GenBank/DDBJ whole genome shotgun (WGS) entry which is preliminary data.</text>
</comment>
<gene>
    <name evidence="1" type="ORF">CON65_04865</name>
</gene>
<sequence length="89" mass="10434">MEQSNLSHRIQDLCNIAIEYAKDYDKISNDSEESIKELEEILDYYVNDLRDKKANGDEEEIPTENQIYKSKKAPIFDAFFNFYLAICGQ</sequence>
<evidence type="ECO:0000313" key="2">
    <source>
        <dbReference type="Proteomes" id="UP000221020"/>
    </source>
</evidence>
<accession>A0AA91ZV02</accession>
<proteinExistence type="predicted"/>
<protein>
    <submittedName>
        <fullName evidence="1">Uncharacterized protein</fullName>
    </submittedName>
</protein>
<reference evidence="1 2" key="1">
    <citation type="submission" date="2017-09" db="EMBL/GenBank/DDBJ databases">
        <title>Large-scale bioinformatics analysis of Bacillus genomes uncovers conserved roles of natural products in bacterial physiology.</title>
        <authorList>
            <consortium name="Agbiome Team Llc"/>
            <person name="Bleich R.M."/>
            <person name="Grubbs K.J."/>
            <person name="Santa Maria K.C."/>
            <person name="Allen S.E."/>
            <person name="Farag S."/>
            <person name="Shank E.A."/>
            <person name="Bowers A."/>
        </authorList>
    </citation>
    <scope>NUCLEOTIDE SEQUENCE [LARGE SCALE GENOMIC DNA]</scope>
    <source>
        <strain evidence="1 2">AFS092012</strain>
    </source>
</reference>
<dbReference type="AlphaFoldDB" id="A0AA91ZV02"/>
<evidence type="ECO:0000313" key="1">
    <source>
        <dbReference type="EMBL" id="PED83892.1"/>
    </source>
</evidence>
<name>A0AA91ZV02_9BACI</name>
<dbReference type="EMBL" id="NVOR01000012">
    <property type="protein sequence ID" value="PED83892.1"/>
    <property type="molecule type" value="Genomic_DNA"/>
</dbReference>
<dbReference type="Proteomes" id="UP000221020">
    <property type="component" value="Unassembled WGS sequence"/>
</dbReference>
<organism evidence="1 2">
    <name type="scientific">Bacillus pseudomycoides</name>
    <dbReference type="NCBI Taxonomy" id="64104"/>
    <lineage>
        <taxon>Bacteria</taxon>
        <taxon>Bacillati</taxon>
        <taxon>Bacillota</taxon>
        <taxon>Bacilli</taxon>
        <taxon>Bacillales</taxon>
        <taxon>Bacillaceae</taxon>
        <taxon>Bacillus</taxon>
        <taxon>Bacillus cereus group</taxon>
    </lineage>
</organism>
<dbReference type="RefSeq" id="WP_097896796.1">
    <property type="nucleotide sequence ID" value="NZ_NVOR01000012.1"/>
</dbReference>